<sequence>MVEQTVVRVGSVLPVVPGLRPAGGTLPAAAGKVVQGEDLGAWIAVQRPGWNRHLPTQQWLLESTPSRP</sequence>
<proteinExistence type="predicted"/>
<organism evidence="1 2">
    <name type="scientific">Streptomyces hirsutus</name>
    <dbReference type="NCBI Taxonomy" id="35620"/>
    <lineage>
        <taxon>Bacteria</taxon>
        <taxon>Bacillati</taxon>
        <taxon>Actinomycetota</taxon>
        <taxon>Actinomycetes</taxon>
        <taxon>Kitasatosporales</taxon>
        <taxon>Streptomycetaceae</taxon>
        <taxon>Streptomyces</taxon>
    </lineage>
</organism>
<accession>A0ABZ1GU59</accession>
<evidence type="ECO:0000313" key="1">
    <source>
        <dbReference type="EMBL" id="WSD09704.1"/>
    </source>
</evidence>
<evidence type="ECO:0000313" key="2">
    <source>
        <dbReference type="Proteomes" id="UP001335325"/>
    </source>
</evidence>
<evidence type="ECO:0008006" key="3">
    <source>
        <dbReference type="Google" id="ProtNLM"/>
    </source>
</evidence>
<protein>
    <recommendedName>
        <fullName evidence="3">Transposase</fullName>
    </recommendedName>
</protein>
<reference evidence="1 2" key="1">
    <citation type="submission" date="2022-10" db="EMBL/GenBank/DDBJ databases">
        <title>The complete genomes of actinobacterial strains from the NBC collection.</title>
        <authorList>
            <person name="Joergensen T.S."/>
            <person name="Alvarez Arevalo M."/>
            <person name="Sterndorff E.B."/>
            <person name="Faurdal D."/>
            <person name="Vuksanovic O."/>
            <person name="Mourched A.-S."/>
            <person name="Charusanti P."/>
            <person name="Shaw S."/>
            <person name="Blin K."/>
            <person name="Weber T."/>
        </authorList>
    </citation>
    <scope>NUCLEOTIDE SEQUENCE [LARGE SCALE GENOMIC DNA]</scope>
    <source>
        <strain evidence="1 2">NBC 01753</strain>
    </source>
</reference>
<gene>
    <name evidence="1" type="ORF">OIE73_30860</name>
</gene>
<name>A0ABZ1GU59_9ACTN</name>
<dbReference type="RefSeq" id="WP_326755455.1">
    <property type="nucleotide sequence ID" value="NZ_CP109134.1"/>
</dbReference>
<keyword evidence="2" id="KW-1185">Reference proteome</keyword>
<dbReference type="GeneID" id="91547068"/>
<dbReference type="EMBL" id="CP109134">
    <property type="protein sequence ID" value="WSD09704.1"/>
    <property type="molecule type" value="Genomic_DNA"/>
</dbReference>
<dbReference type="Proteomes" id="UP001335325">
    <property type="component" value="Chromosome"/>
</dbReference>